<dbReference type="InterPro" id="IPR014001">
    <property type="entry name" value="Helicase_ATP-bd"/>
</dbReference>
<evidence type="ECO:0000256" key="2">
    <source>
        <dbReference type="ARBA" id="ARBA00022801"/>
    </source>
</evidence>
<dbReference type="Gene3D" id="3.40.50.10810">
    <property type="entry name" value="Tandem AAA-ATPase domain"/>
    <property type="match status" value="1"/>
</dbReference>
<dbReference type="GO" id="GO:0005524">
    <property type="term" value="F:ATP binding"/>
    <property type="evidence" value="ECO:0007669"/>
    <property type="project" value="UniProtKB-KW"/>
</dbReference>
<dbReference type="GO" id="GO:0016787">
    <property type="term" value="F:hydrolase activity"/>
    <property type="evidence" value="ECO:0007669"/>
    <property type="project" value="UniProtKB-KW"/>
</dbReference>
<dbReference type="InterPro" id="IPR038718">
    <property type="entry name" value="SNF2-like_sf"/>
</dbReference>
<keyword evidence="2" id="KW-0378">Hydrolase</keyword>
<accession>A0AAX4J9J1</accession>
<dbReference type="InterPro" id="IPR000330">
    <property type="entry name" value="SNF2_N"/>
</dbReference>
<dbReference type="Proteomes" id="UP001334084">
    <property type="component" value="Chromosome 2"/>
</dbReference>
<gene>
    <name evidence="6" type="ORF">VNE69_02135</name>
</gene>
<keyword evidence="3 6" id="KW-0347">Helicase</keyword>
<dbReference type="PROSITE" id="PS51192">
    <property type="entry name" value="HELICASE_ATP_BIND_1"/>
    <property type="match status" value="1"/>
</dbReference>
<protein>
    <submittedName>
        <fullName evidence="6">SNF2/RAD54 helicase family protein</fullName>
    </submittedName>
</protein>
<evidence type="ECO:0000256" key="1">
    <source>
        <dbReference type="ARBA" id="ARBA00022741"/>
    </source>
</evidence>
<reference evidence="6" key="1">
    <citation type="journal article" date="2024" name="BMC Genomics">
        <title>Functional annotation of a divergent genome using sequence and structure-based similarity.</title>
        <authorList>
            <person name="Svedberg D."/>
            <person name="Winiger R.R."/>
            <person name="Berg A."/>
            <person name="Sharma H."/>
            <person name="Tellgren-Roth C."/>
            <person name="Debrunner-Vossbrinck B.A."/>
            <person name="Vossbrinck C.R."/>
            <person name="Barandun J."/>
        </authorList>
    </citation>
    <scope>NUCLEOTIDE SEQUENCE</scope>
    <source>
        <strain evidence="6">Illinois isolate</strain>
    </source>
</reference>
<proteinExistence type="predicted"/>
<dbReference type="Pfam" id="PF00176">
    <property type="entry name" value="SNF2-rel_dom"/>
    <property type="match status" value="1"/>
</dbReference>
<keyword evidence="7" id="KW-1185">Reference proteome</keyword>
<evidence type="ECO:0000256" key="3">
    <source>
        <dbReference type="ARBA" id="ARBA00022806"/>
    </source>
</evidence>
<dbReference type="GeneID" id="90540425"/>
<dbReference type="EMBL" id="CP142727">
    <property type="protein sequence ID" value="WUR02611.1"/>
    <property type="molecule type" value="Genomic_DNA"/>
</dbReference>
<keyword evidence="4" id="KW-0067">ATP-binding</keyword>
<dbReference type="RefSeq" id="XP_065328756.1">
    <property type="nucleotide sequence ID" value="XM_065472684.1"/>
</dbReference>
<sequence length="260" mass="30013">MDQKNKATWQKIIEKKLVKNLSSEKTKKNDTEVNNLQSRMKKSEEIIVSDSKKEPEKEQSYKLKVYVNEQGTVTLKPSNKKLASILFNLEDTIYDIKNNEWKITHLNYNKIKKNLKLGKFVFKDIPKGTLNLLNKTIPNKKFELLGEIYEKMFNFQREAVIFALNRGGRVILGDDMGLGKTIQALGIAFYYKLEWPLLVIAPASLLDNWAAAIKQFLSLDSRVIRCRTDFGDKISIISFDMCSKFIEIVKTFDYGVIIVD</sequence>
<dbReference type="GO" id="GO:0006281">
    <property type="term" value="P:DNA repair"/>
    <property type="evidence" value="ECO:0007669"/>
    <property type="project" value="TreeGrafter"/>
</dbReference>
<keyword evidence="1" id="KW-0547">Nucleotide-binding</keyword>
<name>A0AAX4J9J1_9MICR</name>
<dbReference type="GO" id="GO:0004520">
    <property type="term" value="F:DNA endonuclease activity"/>
    <property type="evidence" value="ECO:0007669"/>
    <property type="project" value="TreeGrafter"/>
</dbReference>
<evidence type="ECO:0000313" key="6">
    <source>
        <dbReference type="EMBL" id="WUR02611.1"/>
    </source>
</evidence>
<dbReference type="AlphaFoldDB" id="A0AAX4J9J1"/>
<dbReference type="GO" id="GO:0043596">
    <property type="term" value="C:nuclear replication fork"/>
    <property type="evidence" value="ECO:0007669"/>
    <property type="project" value="TreeGrafter"/>
</dbReference>
<evidence type="ECO:0000259" key="5">
    <source>
        <dbReference type="PROSITE" id="PS51192"/>
    </source>
</evidence>
<dbReference type="GO" id="GO:0004386">
    <property type="term" value="F:helicase activity"/>
    <property type="evidence" value="ECO:0007669"/>
    <property type="project" value="UniProtKB-KW"/>
</dbReference>
<dbReference type="GO" id="GO:0031297">
    <property type="term" value="P:replication fork processing"/>
    <property type="evidence" value="ECO:0007669"/>
    <property type="project" value="TreeGrafter"/>
</dbReference>
<evidence type="ECO:0000256" key="4">
    <source>
        <dbReference type="ARBA" id="ARBA00022840"/>
    </source>
</evidence>
<dbReference type="PANTHER" id="PTHR45766:SF3">
    <property type="entry name" value="DNA ANNEALING HELICASE AND ENDONUCLEASE ZRANB3"/>
    <property type="match status" value="1"/>
</dbReference>
<dbReference type="KEGG" id="vnx:VNE69_02135"/>
<dbReference type="InterPro" id="IPR027417">
    <property type="entry name" value="P-loop_NTPase"/>
</dbReference>
<feature type="domain" description="Helicase ATP-binding" evidence="5">
    <location>
        <begin position="161"/>
        <end position="260"/>
    </location>
</feature>
<evidence type="ECO:0000313" key="7">
    <source>
        <dbReference type="Proteomes" id="UP001334084"/>
    </source>
</evidence>
<dbReference type="PANTHER" id="PTHR45766">
    <property type="entry name" value="DNA ANNEALING HELICASE AND ENDONUCLEASE ZRANB3 FAMILY MEMBER"/>
    <property type="match status" value="1"/>
</dbReference>
<dbReference type="SUPFAM" id="SSF52540">
    <property type="entry name" value="P-loop containing nucleoside triphosphate hydrolases"/>
    <property type="match status" value="1"/>
</dbReference>
<organism evidence="6 7">
    <name type="scientific">Vairimorpha necatrix</name>
    <dbReference type="NCBI Taxonomy" id="6039"/>
    <lineage>
        <taxon>Eukaryota</taxon>
        <taxon>Fungi</taxon>
        <taxon>Fungi incertae sedis</taxon>
        <taxon>Microsporidia</taxon>
        <taxon>Nosematidae</taxon>
        <taxon>Vairimorpha</taxon>
    </lineage>
</organism>